<sequence length="558" mass="60342">MNHVDTLFATITGAAESSGLADDGPAPVRIGIVGGGPTSVYTLLHLIRSQVPLQITIYEREGSAGPGMPYREGTNDAIMLSNIDSREVPPVTRTLVGFLRSLDSEQLRAYEVTRSEIDESTFYPRLVLGAFYTAELAEVVARGRSSGHSIEIATRHHVADIAPGPDGTIVTARTTEGLEHRLHDHVVIATGHDWPDQVMSNGVALRSPWPAHSLRPLARQRVAILGSSLSAIDVVVTLATAAGAFVEEGEGLVWEPEGDAQEMDVTLLSRKGLLPEADWYYPLPLPELEHMTPEAVAKEAKAGQSGLLTRIFALLAAEMKAADPAYAARVSLAEVEGFAERHFAERLASDPWDWARANLAEAAANRRSETIVQWRRVLVTAHEVLEEVTPRLSDADLERFHKHLKPVFTDGYASVPHRSIKRLLALHDAGRLHLERVGSETLPEADGHAVRFDLESGPLIVDAVVDARGQRATTLEQLGFRSLTRATQSDAFPPSEGYNVPLAAEQPGSVQCLALPVLLRSRPFVQGLVNAADMGEHAAAEILSHLPAAAESPARQTA</sequence>
<name>A0A6B2JYA6_9RHOB</name>
<keyword evidence="3" id="KW-1185">Reference proteome</keyword>
<evidence type="ECO:0000313" key="2">
    <source>
        <dbReference type="EMBL" id="NDV01589.1"/>
    </source>
</evidence>
<dbReference type="PANTHER" id="PTHR40254:SF1">
    <property type="entry name" value="BLR0577 PROTEIN"/>
    <property type="match status" value="1"/>
</dbReference>
<dbReference type="InterPro" id="IPR038732">
    <property type="entry name" value="HpyO/CreE_NAD-binding"/>
</dbReference>
<accession>A0A6B2JYA6</accession>
<dbReference type="RefSeq" id="WP_163893664.1">
    <property type="nucleotide sequence ID" value="NZ_JAAFYS010000002.1"/>
</dbReference>
<dbReference type="InterPro" id="IPR036188">
    <property type="entry name" value="FAD/NAD-bd_sf"/>
</dbReference>
<dbReference type="AlphaFoldDB" id="A0A6B2JYA6"/>
<comment type="caution">
    <text evidence="2">The sequence shown here is derived from an EMBL/GenBank/DDBJ whole genome shotgun (WGS) entry which is preliminary data.</text>
</comment>
<dbReference type="InterPro" id="IPR052189">
    <property type="entry name" value="L-asp_N-monooxygenase_NS-form"/>
</dbReference>
<dbReference type="SUPFAM" id="SSF51905">
    <property type="entry name" value="FAD/NAD(P)-binding domain"/>
    <property type="match status" value="1"/>
</dbReference>
<dbReference type="PANTHER" id="PTHR40254">
    <property type="entry name" value="BLR0577 PROTEIN"/>
    <property type="match status" value="1"/>
</dbReference>
<reference evidence="2 3" key="1">
    <citation type="submission" date="2020-02" db="EMBL/GenBank/DDBJ databases">
        <title>Pseudoroseicyclus tamarix, sp. nov., isolated from offshore sediment of a Tamarix chinensis forest.</title>
        <authorList>
            <person name="Gai Y."/>
        </authorList>
    </citation>
    <scope>NUCLEOTIDE SEQUENCE [LARGE SCALE GENOMIC DNA]</scope>
    <source>
        <strain evidence="2 3">CLL3-39</strain>
    </source>
</reference>
<proteinExistence type="predicted"/>
<feature type="domain" description="FAD-dependent urate hydroxylase HpyO/Asp monooxygenase CreE-like FAD/NAD(P)-binding" evidence="1">
    <location>
        <begin position="32"/>
        <end position="192"/>
    </location>
</feature>
<protein>
    <recommendedName>
        <fullName evidence="1">FAD-dependent urate hydroxylase HpyO/Asp monooxygenase CreE-like FAD/NAD(P)-binding domain-containing protein</fullName>
    </recommendedName>
</protein>
<dbReference type="Gene3D" id="3.50.50.60">
    <property type="entry name" value="FAD/NAD(P)-binding domain"/>
    <property type="match status" value="1"/>
</dbReference>
<dbReference type="Proteomes" id="UP000474757">
    <property type="component" value="Unassembled WGS sequence"/>
</dbReference>
<organism evidence="2 3">
    <name type="scientific">Pseudoroseicyclus tamaricis</name>
    <dbReference type="NCBI Taxonomy" id="2705421"/>
    <lineage>
        <taxon>Bacteria</taxon>
        <taxon>Pseudomonadati</taxon>
        <taxon>Pseudomonadota</taxon>
        <taxon>Alphaproteobacteria</taxon>
        <taxon>Rhodobacterales</taxon>
        <taxon>Paracoccaceae</taxon>
        <taxon>Pseudoroseicyclus</taxon>
    </lineage>
</organism>
<evidence type="ECO:0000313" key="3">
    <source>
        <dbReference type="Proteomes" id="UP000474757"/>
    </source>
</evidence>
<gene>
    <name evidence="2" type="ORF">GZA08_11505</name>
</gene>
<dbReference type="Pfam" id="PF13454">
    <property type="entry name" value="NAD_binding_9"/>
    <property type="match status" value="1"/>
</dbReference>
<dbReference type="EMBL" id="JAAGAB010000002">
    <property type="protein sequence ID" value="NDV01589.1"/>
    <property type="molecule type" value="Genomic_DNA"/>
</dbReference>
<evidence type="ECO:0000259" key="1">
    <source>
        <dbReference type="Pfam" id="PF13454"/>
    </source>
</evidence>